<dbReference type="RefSeq" id="WP_157309273.1">
    <property type="nucleotide sequence ID" value="NZ_WRXN01000016.1"/>
</dbReference>
<dbReference type="CDD" id="cd08983">
    <property type="entry name" value="GH43_Bt3655-like"/>
    <property type="match status" value="1"/>
</dbReference>
<evidence type="ECO:0000313" key="2">
    <source>
        <dbReference type="Proteomes" id="UP000461730"/>
    </source>
</evidence>
<dbReference type="SUPFAM" id="SSF75005">
    <property type="entry name" value="Arabinanase/levansucrase/invertase"/>
    <property type="match status" value="1"/>
</dbReference>
<dbReference type="InterPro" id="IPR050727">
    <property type="entry name" value="GH43_arabinanases"/>
</dbReference>
<organism evidence="1 2">
    <name type="scientific">Chitinophaga tropicalis</name>
    <dbReference type="NCBI Taxonomy" id="2683588"/>
    <lineage>
        <taxon>Bacteria</taxon>
        <taxon>Pseudomonadati</taxon>
        <taxon>Bacteroidota</taxon>
        <taxon>Chitinophagia</taxon>
        <taxon>Chitinophagales</taxon>
        <taxon>Chitinophagaceae</taxon>
        <taxon>Chitinophaga</taxon>
    </lineage>
</organism>
<dbReference type="Proteomes" id="UP000461730">
    <property type="component" value="Unassembled WGS sequence"/>
</dbReference>
<dbReference type="PANTHER" id="PTHR43301">
    <property type="entry name" value="ARABINAN ENDO-1,5-ALPHA-L-ARABINOSIDASE"/>
    <property type="match status" value="1"/>
</dbReference>
<comment type="caution">
    <text evidence="1">The sequence shown here is derived from an EMBL/GenBank/DDBJ whole genome shotgun (WGS) entry which is preliminary data.</text>
</comment>
<gene>
    <name evidence="1" type="ORF">GO493_26570</name>
</gene>
<proteinExistence type="predicted"/>
<dbReference type="PANTHER" id="PTHR43301:SF3">
    <property type="entry name" value="ARABINAN ENDO-1,5-ALPHA-L-ARABINOSIDASE A-RELATED"/>
    <property type="match status" value="1"/>
</dbReference>
<sequence>MHRSLFYMLIMLLCCSCGKEVWLFTSFREPGTDGLHLLRSDDGYKWDSLPGVFFKPSNKLMRDPSIVQGPDGVFHLVWTSSWKGDKGFGYASSKDLRSWSEQQFIPVMEHEPTTVNVWAPELFYDKEAKQFIIVWASCVPQHFPKGEEAEDNNHRLYYTTTKDFKTFTPTRLFLDPGFSVIDAVIVKTDKPAYTLVLKDNTRPERDLKVAFAKAPLGPYTNISAPFTGKLTEGPAVLNTGREWLIYYDDYGKKQYGAVKTTDFRTFVPAAVQVPAGHKHGTIFKVKRRLADRLK</sequence>
<evidence type="ECO:0000313" key="1">
    <source>
        <dbReference type="EMBL" id="MVT11855.1"/>
    </source>
</evidence>
<keyword evidence="2" id="KW-1185">Reference proteome</keyword>
<dbReference type="InterPro" id="IPR023296">
    <property type="entry name" value="Glyco_hydro_beta-prop_sf"/>
</dbReference>
<name>A0A7K1UCW9_9BACT</name>
<dbReference type="AlphaFoldDB" id="A0A7K1UCW9"/>
<reference evidence="1 2" key="1">
    <citation type="submission" date="2019-12" db="EMBL/GenBank/DDBJ databases">
        <title>Chitinophaga sp. strain ysch24 (GDMCC 1.1355), whole genome shotgun sequence.</title>
        <authorList>
            <person name="Zhang X."/>
        </authorList>
    </citation>
    <scope>NUCLEOTIDE SEQUENCE [LARGE SCALE GENOMIC DNA]</scope>
    <source>
        <strain evidence="2">ysch24</strain>
    </source>
</reference>
<protein>
    <submittedName>
        <fullName evidence="1">Arabinosidase</fullName>
    </submittedName>
</protein>
<dbReference type="Gene3D" id="2.115.10.20">
    <property type="entry name" value="Glycosyl hydrolase domain, family 43"/>
    <property type="match status" value="1"/>
</dbReference>
<dbReference type="EMBL" id="WRXN01000016">
    <property type="protein sequence ID" value="MVT11855.1"/>
    <property type="molecule type" value="Genomic_DNA"/>
</dbReference>
<accession>A0A7K1UCW9</accession>